<keyword evidence="1" id="KW-0175">Coiled coil</keyword>
<evidence type="ECO:0000313" key="5">
    <source>
        <dbReference type="Proteomes" id="UP000305282"/>
    </source>
</evidence>
<keyword evidence="5" id="KW-1185">Reference proteome</keyword>
<evidence type="ECO:0000256" key="1">
    <source>
        <dbReference type="SAM" id="Coils"/>
    </source>
</evidence>
<feature type="coiled-coil region" evidence="1">
    <location>
        <begin position="231"/>
        <end position="275"/>
    </location>
</feature>
<evidence type="ECO:0000313" key="4">
    <source>
        <dbReference type="EMBL" id="THJ48399.1"/>
    </source>
</evidence>
<protein>
    <submittedName>
        <fullName evidence="4">BREX-2 system adenine-specific DNA-methyltransferase PglX</fullName>
    </submittedName>
</protein>
<dbReference type="EMBL" id="SSXH01000656">
    <property type="protein sequence ID" value="THJ48399.1"/>
    <property type="molecule type" value="Genomic_DNA"/>
</dbReference>
<dbReference type="AlphaFoldDB" id="A0A4S5CQY8"/>
<feature type="domain" description="DUF7008" evidence="3">
    <location>
        <begin position="9"/>
        <end position="358"/>
    </location>
</feature>
<dbReference type="Proteomes" id="UP000305282">
    <property type="component" value="Unassembled WGS sequence"/>
</dbReference>
<evidence type="ECO:0000259" key="3">
    <source>
        <dbReference type="Pfam" id="PF22654"/>
    </source>
</evidence>
<feature type="compositionally biased region" description="Pro residues" evidence="2">
    <location>
        <begin position="410"/>
        <end position="420"/>
    </location>
</feature>
<dbReference type="OrthoDB" id="4280289at2"/>
<feature type="region of interest" description="Disordered" evidence="2">
    <location>
        <begin position="377"/>
        <end position="444"/>
    </location>
</feature>
<proteinExistence type="predicted"/>
<organism evidence="4 5">
    <name type="scientific">Candidatus Frankia alpina</name>
    <dbReference type="NCBI Taxonomy" id="2699483"/>
    <lineage>
        <taxon>Bacteria</taxon>
        <taxon>Bacillati</taxon>
        <taxon>Actinomycetota</taxon>
        <taxon>Actinomycetes</taxon>
        <taxon>Frankiales</taxon>
        <taxon>Frankiaceae</taxon>
        <taxon>Frankia</taxon>
    </lineage>
</organism>
<reference evidence="4 5" key="1">
    <citation type="submission" date="2019-04" db="EMBL/GenBank/DDBJ databases">
        <title>Draft genome sequences for three unisolated Alnus-infective Frankia Sp+ strains, AgTrS, AiOr and AvVan, the first sequenced Frankia strains able to sporulate in-planta.</title>
        <authorList>
            <person name="Bethencourt L."/>
            <person name="Vautrin F."/>
            <person name="Taib N."/>
            <person name="Dubost A."/>
            <person name="Castro-Garcia L."/>
            <person name="Imbaud O."/>
            <person name="Abrouk D."/>
            <person name="Fournier P."/>
            <person name="Briolay J."/>
            <person name="Nguyen A."/>
            <person name="Normand P."/>
            <person name="Fernandez M.P."/>
            <person name="Brochier-Armanet C."/>
            <person name="Herrera-Belaroussi A."/>
        </authorList>
    </citation>
    <scope>NUCLEOTIDE SEQUENCE [LARGE SCALE GENOMIC DNA]</scope>
    <source>
        <strain evidence="4 5">AvVan</strain>
    </source>
</reference>
<dbReference type="InterPro" id="IPR054277">
    <property type="entry name" value="DUF7008"/>
</dbReference>
<comment type="caution">
    <text evidence="4">The sequence shown here is derived from an EMBL/GenBank/DDBJ whole genome shotgun (WGS) entry which is preliminary data.</text>
</comment>
<dbReference type="NCBIfam" id="NF033451">
    <property type="entry name" value="BREX_2_MTaseX"/>
    <property type="match status" value="1"/>
</dbReference>
<dbReference type="GO" id="GO:0008168">
    <property type="term" value="F:methyltransferase activity"/>
    <property type="evidence" value="ECO:0007669"/>
    <property type="project" value="UniProtKB-KW"/>
</dbReference>
<dbReference type="GO" id="GO:0032259">
    <property type="term" value="P:methylation"/>
    <property type="evidence" value="ECO:0007669"/>
    <property type="project" value="UniProtKB-KW"/>
</dbReference>
<feature type="non-terminal residue" evidence="4">
    <location>
        <position position="1"/>
    </location>
</feature>
<sequence>EWLATRARMIALQEELDWQVYRLYDLLADELTAPAEVVPELKLGERAFEIVLARRIAAGEAESEWFARHGSTPITELPEHWPAEYRAVVEKRIAVIESNRSLALIERPECKRRWSTEGWDALQERAIQGWLLDRCERRELWFHPIDGMEQPRLLTTAQLADELLRDSDVVAVAELYRPAQDLTRTVADLVASEHVPYLAALRYADTGLVKRTVWENVWALQRIEDPYLARVEELREEKKAAEAIARDAGADAAAKAAAEATLIRLKHELPEAEEVHRPYREAIPLPPKYAPADFRRPGFWRQRGKLDVPKERFISYPEASRDGDPNLLLGWAGWDHREQAQALAMLITEREQTDGWGRSGSGRCSRACANSCRGCTSGTASSIPTTTAAPPRCTTPSSPTTPTVSSSPTTPSPPGAPPRRPGAAARRRLRPPESPTPQLPAAIPPGCGRHLATCGCPPRRSESAVRHLPAQVPEEKVLICVA</sequence>
<gene>
    <name evidence="4" type="primary">pglX</name>
    <name evidence="4" type="ORF">E7Y31_19290</name>
</gene>
<evidence type="ECO:0000256" key="2">
    <source>
        <dbReference type="SAM" id="MobiDB-lite"/>
    </source>
</evidence>
<keyword evidence="4" id="KW-0489">Methyltransferase</keyword>
<dbReference type="Pfam" id="PF22654">
    <property type="entry name" value="DUF7008"/>
    <property type="match status" value="1"/>
</dbReference>
<feature type="compositionally biased region" description="Low complexity" evidence="2">
    <location>
        <begin position="377"/>
        <end position="409"/>
    </location>
</feature>
<keyword evidence="4" id="KW-0808">Transferase</keyword>
<name>A0A4S5CQY8_9ACTN</name>
<accession>A0A4S5CQY8</accession>